<organism evidence="3 4">
    <name type="scientific">Neisseria meningitidis serogroup B</name>
    <dbReference type="NCBI Taxonomy" id="491"/>
    <lineage>
        <taxon>Bacteria</taxon>
        <taxon>Pseudomonadati</taxon>
        <taxon>Pseudomonadota</taxon>
        <taxon>Betaproteobacteria</taxon>
        <taxon>Neisseriales</taxon>
        <taxon>Neisseriaceae</taxon>
        <taxon>Neisseria</taxon>
    </lineage>
</organism>
<feature type="domain" description="Transposase IS110-like N-terminal" evidence="1">
    <location>
        <begin position="3"/>
        <end position="147"/>
    </location>
</feature>
<dbReference type="InterPro" id="IPR003346">
    <property type="entry name" value="Transposase_20"/>
</dbReference>
<dbReference type="GO" id="GO:0003677">
    <property type="term" value="F:DNA binding"/>
    <property type="evidence" value="ECO:0007669"/>
    <property type="project" value="InterPro"/>
</dbReference>
<name>A0A0H5DLY4_NEIMI</name>
<dbReference type="InterPro" id="IPR002525">
    <property type="entry name" value="Transp_IS110-like_N"/>
</dbReference>
<dbReference type="EMBL" id="CVTF01000118">
    <property type="protein sequence ID" value="CRL92495.1"/>
    <property type="molecule type" value="Genomic_DNA"/>
</dbReference>
<feature type="domain" description="Transposase IS116/IS110/IS902 C-terminal" evidence="2">
    <location>
        <begin position="192"/>
        <end position="270"/>
    </location>
</feature>
<evidence type="ECO:0000259" key="1">
    <source>
        <dbReference type="Pfam" id="PF01548"/>
    </source>
</evidence>
<dbReference type="PANTHER" id="PTHR33055:SF3">
    <property type="entry name" value="PUTATIVE TRANSPOSASE FOR IS117-RELATED"/>
    <property type="match status" value="1"/>
</dbReference>
<dbReference type="AlphaFoldDB" id="A0A0H5DLY4"/>
<accession>A0A0H5DLY4</accession>
<evidence type="ECO:0000313" key="4">
    <source>
        <dbReference type="Proteomes" id="UP000182715"/>
    </source>
</evidence>
<dbReference type="InterPro" id="IPR047650">
    <property type="entry name" value="Transpos_IS110"/>
</dbReference>
<dbReference type="Pfam" id="PF02371">
    <property type="entry name" value="Transposase_20"/>
    <property type="match status" value="1"/>
</dbReference>
<dbReference type="SMR" id="A0A0H5DLY4"/>
<sequence>MYLGIDVSKLTIDCCLIVDGQNYQKKFQNNKGGFEQLINWLQSHKVNDKLHCVCEATGTYYEALAEYLYSRYTITVENPRKIKGYAIAELQRSKTDTQDAKLIAQYCQDRKHKLKAWKPPTKEQKQLQEIARYLDYLKQQRATEKAKQHEAPDYIKSHIQTTISNLTAQIQIVKKQLLQFYKDNPSYNNLRKRLKTITGIGEQATAVLLSTYKRHEFKNARQFTAYLGLDPRKFQSGTSVNGKSRISKIGSSEIRKSLYMPALVAYRCNAFPEFVGRLKNKGKHIKLILIAIMRKLAVIAFTILQNGQDFQVERYK</sequence>
<protein>
    <submittedName>
        <fullName evidence="3">Mobile element protein</fullName>
    </submittedName>
</protein>
<dbReference type="GO" id="GO:0004803">
    <property type="term" value="F:transposase activity"/>
    <property type="evidence" value="ECO:0007669"/>
    <property type="project" value="InterPro"/>
</dbReference>
<proteinExistence type="predicted"/>
<dbReference type="PANTHER" id="PTHR33055">
    <property type="entry name" value="TRANSPOSASE FOR INSERTION SEQUENCE ELEMENT IS1111A"/>
    <property type="match status" value="1"/>
</dbReference>
<dbReference type="Proteomes" id="UP000182715">
    <property type="component" value="Unassembled WGS sequence"/>
</dbReference>
<dbReference type="Pfam" id="PF01548">
    <property type="entry name" value="DEDD_Tnp_IS110"/>
    <property type="match status" value="1"/>
</dbReference>
<dbReference type="GO" id="GO:0006313">
    <property type="term" value="P:DNA transposition"/>
    <property type="evidence" value="ECO:0007669"/>
    <property type="project" value="InterPro"/>
</dbReference>
<evidence type="ECO:0000313" key="3">
    <source>
        <dbReference type="EMBL" id="CRL92495.1"/>
    </source>
</evidence>
<evidence type="ECO:0000259" key="2">
    <source>
        <dbReference type="Pfam" id="PF02371"/>
    </source>
</evidence>
<dbReference type="OMA" id="WRKFACY"/>
<reference evidence="3 4" key="1">
    <citation type="submission" date="2014-11" db="EMBL/GenBank/DDBJ databases">
        <authorList>
            <person name="Diene M.Seydina."/>
        </authorList>
    </citation>
    <scope>NUCLEOTIDE SEQUENCE [LARGE SCALE GENOMIC DNA]</scope>
    <source>
        <strain evidence="3 4">Neisseria meningitidis CHUV</strain>
    </source>
</reference>